<dbReference type="AlphaFoldDB" id="A0A023GAW0"/>
<dbReference type="PROSITE" id="PS50279">
    <property type="entry name" value="BPTI_KUNITZ_2"/>
    <property type="match status" value="1"/>
</dbReference>
<sequence>RRPLRLLIFTYFLILQLFALSLGEPPVVNDPRCRPSSPIITTPGCRTPGWQFDQVSKECVPTCNLAAPFENKAACDGTCRSKQVCSAARPVSGCLQASQVNVYYFERHSKTCIRDVACTFTGNNFPTAAECVRTCGGSVAQPEYCREPPNQGYTCDEESGSYRYFYDVNAKQCVWFPYFGCGGGQNNFRSYEECRQRCLHGESVN</sequence>
<keyword evidence="1" id="KW-0646">Protease inhibitor</keyword>
<dbReference type="SUPFAM" id="SSF57362">
    <property type="entry name" value="BPTI-like"/>
    <property type="match status" value="2"/>
</dbReference>
<evidence type="ECO:0000313" key="6">
    <source>
        <dbReference type="EMBL" id="JAC30964.1"/>
    </source>
</evidence>
<dbReference type="InterPro" id="IPR036880">
    <property type="entry name" value="Kunitz_BPTI_sf"/>
</dbReference>
<dbReference type="Pfam" id="PF00014">
    <property type="entry name" value="Kunitz_BPTI"/>
    <property type="match status" value="1"/>
</dbReference>
<protein>
    <recommendedName>
        <fullName evidence="5">BPTI/Kunitz inhibitor domain-containing protein</fullName>
    </recommendedName>
</protein>
<keyword evidence="2" id="KW-0722">Serine protease inhibitor</keyword>
<organism evidence="6">
    <name type="scientific">Amblyomma triste</name>
    <name type="common">Neotropical tick</name>
    <dbReference type="NCBI Taxonomy" id="251400"/>
    <lineage>
        <taxon>Eukaryota</taxon>
        <taxon>Metazoa</taxon>
        <taxon>Ecdysozoa</taxon>
        <taxon>Arthropoda</taxon>
        <taxon>Chelicerata</taxon>
        <taxon>Arachnida</taxon>
        <taxon>Acari</taxon>
        <taxon>Parasitiformes</taxon>
        <taxon>Ixodida</taxon>
        <taxon>Ixodoidea</taxon>
        <taxon>Ixodidae</taxon>
        <taxon>Amblyomminae</taxon>
        <taxon>Amblyomma</taxon>
    </lineage>
</organism>
<dbReference type="PROSITE" id="PS00280">
    <property type="entry name" value="BPTI_KUNITZ_1"/>
    <property type="match status" value="1"/>
</dbReference>
<dbReference type="EMBL" id="GBBM01004454">
    <property type="protein sequence ID" value="JAC30964.1"/>
    <property type="molecule type" value="mRNA"/>
</dbReference>
<name>A0A023GAW0_AMBTT</name>
<dbReference type="GO" id="GO:0005615">
    <property type="term" value="C:extracellular space"/>
    <property type="evidence" value="ECO:0007669"/>
    <property type="project" value="TreeGrafter"/>
</dbReference>
<feature type="signal peptide" evidence="4">
    <location>
        <begin position="1"/>
        <end position="23"/>
    </location>
</feature>
<feature type="domain" description="BPTI/Kunitz inhibitor" evidence="5">
    <location>
        <begin position="145"/>
        <end position="198"/>
    </location>
</feature>
<evidence type="ECO:0000256" key="4">
    <source>
        <dbReference type="SAM" id="SignalP"/>
    </source>
</evidence>
<feature type="non-terminal residue" evidence="6">
    <location>
        <position position="1"/>
    </location>
</feature>
<dbReference type="InterPro" id="IPR050098">
    <property type="entry name" value="TFPI/VKTCI-like"/>
</dbReference>
<evidence type="ECO:0000256" key="3">
    <source>
        <dbReference type="ARBA" id="ARBA00023157"/>
    </source>
</evidence>
<feature type="chain" id="PRO_5001517454" description="BPTI/Kunitz inhibitor domain-containing protein" evidence="4">
    <location>
        <begin position="24"/>
        <end position="205"/>
    </location>
</feature>
<dbReference type="InterPro" id="IPR020901">
    <property type="entry name" value="Prtase_inh_Kunz-CS"/>
</dbReference>
<dbReference type="PANTHER" id="PTHR10083">
    <property type="entry name" value="KUNITZ-TYPE PROTEASE INHIBITOR-RELATED"/>
    <property type="match status" value="1"/>
</dbReference>
<evidence type="ECO:0000256" key="1">
    <source>
        <dbReference type="ARBA" id="ARBA00022690"/>
    </source>
</evidence>
<proteinExistence type="evidence at transcript level"/>
<dbReference type="SMART" id="SM00131">
    <property type="entry name" value="KU"/>
    <property type="match status" value="2"/>
</dbReference>
<dbReference type="InterPro" id="IPR002223">
    <property type="entry name" value="Kunitz_BPTI"/>
</dbReference>
<dbReference type="GO" id="GO:0004867">
    <property type="term" value="F:serine-type endopeptidase inhibitor activity"/>
    <property type="evidence" value="ECO:0007669"/>
    <property type="project" value="UniProtKB-KW"/>
</dbReference>
<keyword evidence="4" id="KW-0732">Signal</keyword>
<dbReference type="CDD" id="cd00109">
    <property type="entry name" value="Kunitz-type"/>
    <property type="match status" value="1"/>
</dbReference>
<accession>A0A023GAW0</accession>
<evidence type="ECO:0000256" key="2">
    <source>
        <dbReference type="ARBA" id="ARBA00022900"/>
    </source>
</evidence>
<evidence type="ECO:0000259" key="5">
    <source>
        <dbReference type="PROSITE" id="PS50279"/>
    </source>
</evidence>
<dbReference type="Gene3D" id="4.10.410.10">
    <property type="entry name" value="Pancreatic trypsin inhibitor Kunitz domain"/>
    <property type="match status" value="2"/>
</dbReference>
<keyword evidence="3" id="KW-1015">Disulfide bond</keyword>
<reference evidence="6" key="1">
    <citation type="submission" date="2014-03" db="EMBL/GenBank/DDBJ databases">
        <title>The sialotranscriptome of Amblyomma triste, Amblyomma parvum and Amblyomma cajennense ticks, uncovered by 454-based RNA-seq.</title>
        <authorList>
            <person name="Garcia G.R."/>
            <person name="Gardinassi L.G."/>
            <person name="Ribeiro J.M."/>
            <person name="Anatriello E."/>
            <person name="Ferreira B.R."/>
            <person name="Moreira H.N."/>
            <person name="Mafra C."/>
            <person name="Olegario M.M."/>
            <person name="Szabo P.J."/>
            <person name="Miranda-Santos I.K."/>
            <person name="Maruyama S.R."/>
        </authorList>
    </citation>
    <scope>NUCLEOTIDE SEQUENCE</scope>
    <source>
        <strain evidence="6">Mato Grasso do Sul</strain>
        <tissue evidence="6">Salivary glands</tissue>
    </source>
</reference>
<dbReference type="PANTHER" id="PTHR10083:SF374">
    <property type="entry name" value="BPTI_KUNITZ INHIBITOR DOMAIN-CONTAINING PROTEIN"/>
    <property type="match status" value="1"/>
</dbReference>